<evidence type="ECO:0000313" key="2">
    <source>
        <dbReference type="EMBL" id="MBB6335688.1"/>
    </source>
</evidence>
<reference evidence="2" key="1">
    <citation type="submission" date="2020-08" db="EMBL/GenBank/DDBJ databases">
        <title>Sequencing the genomes of 1000 actinobacteria strains.</title>
        <authorList>
            <person name="Klenk H.-P."/>
        </authorList>
    </citation>
    <scope>NUCLEOTIDE SEQUENCE</scope>
    <source>
        <strain evidence="2">DSM 10695</strain>
    </source>
</reference>
<dbReference type="EMBL" id="JACHMK010000001">
    <property type="protein sequence ID" value="MBB6335688.1"/>
    <property type="molecule type" value="Genomic_DNA"/>
</dbReference>
<evidence type="ECO:0000256" key="1">
    <source>
        <dbReference type="SAM" id="Phobius"/>
    </source>
</evidence>
<keyword evidence="1" id="KW-1133">Transmembrane helix</keyword>
<organism evidence="2 3">
    <name type="scientific">Schaalia hyovaginalis</name>
    <dbReference type="NCBI Taxonomy" id="29316"/>
    <lineage>
        <taxon>Bacteria</taxon>
        <taxon>Bacillati</taxon>
        <taxon>Actinomycetota</taxon>
        <taxon>Actinomycetes</taxon>
        <taxon>Actinomycetales</taxon>
        <taxon>Actinomycetaceae</taxon>
        <taxon>Schaalia</taxon>
    </lineage>
</organism>
<feature type="transmembrane region" description="Helical" evidence="1">
    <location>
        <begin position="33"/>
        <end position="51"/>
    </location>
</feature>
<keyword evidence="1" id="KW-0472">Membrane</keyword>
<gene>
    <name evidence="2" type="ORF">HD592_002253</name>
</gene>
<accession>A0A923E6D4</accession>
<feature type="transmembrane region" description="Helical" evidence="1">
    <location>
        <begin position="7"/>
        <end position="27"/>
    </location>
</feature>
<dbReference type="Proteomes" id="UP000617426">
    <property type="component" value="Unassembled WGS sequence"/>
</dbReference>
<proteinExistence type="predicted"/>
<dbReference type="AlphaFoldDB" id="A0A923E6D4"/>
<name>A0A923E6D4_9ACTO</name>
<sequence length="61" mass="6878">MKSDKHIAWEITGSAILIIGIIALIYLFEMPGYILIVGLMVIAGQWTGLLLSRRSRFKDDE</sequence>
<dbReference type="RefSeq" id="WP_184454206.1">
    <property type="nucleotide sequence ID" value="NZ_JACHMK010000001.1"/>
</dbReference>
<keyword evidence="3" id="KW-1185">Reference proteome</keyword>
<protein>
    <submittedName>
        <fullName evidence="2">Uncharacterized protein</fullName>
    </submittedName>
</protein>
<evidence type="ECO:0000313" key="3">
    <source>
        <dbReference type="Proteomes" id="UP000617426"/>
    </source>
</evidence>
<keyword evidence="1" id="KW-0812">Transmembrane</keyword>
<comment type="caution">
    <text evidence="2">The sequence shown here is derived from an EMBL/GenBank/DDBJ whole genome shotgun (WGS) entry which is preliminary data.</text>
</comment>